<organism evidence="1 2">
    <name type="scientific">Roseofilum acuticapitatum BLCC-M154</name>
    <dbReference type="NCBI Taxonomy" id="3022444"/>
    <lineage>
        <taxon>Bacteria</taxon>
        <taxon>Bacillati</taxon>
        <taxon>Cyanobacteriota</taxon>
        <taxon>Cyanophyceae</taxon>
        <taxon>Desertifilales</taxon>
        <taxon>Desertifilaceae</taxon>
        <taxon>Roseofilum</taxon>
        <taxon>Roseofilum acuticapitatum</taxon>
    </lineage>
</organism>
<protein>
    <submittedName>
        <fullName evidence="1">Uncharacterized protein</fullName>
    </submittedName>
</protein>
<gene>
    <name evidence="1" type="ORF">PMG71_22010</name>
</gene>
<name>A0ABT7AYX1_9CYAN</name>
<comment type="caution">
    <text evidence="1">The sequence shown here is derived from an EMBL/GenBank/DDBJ whole genome shotgun (WGS) entry which is preliminary data.</text>
</comment>
<proteinExistence type="predicted"/>
<evidence type="ECO:0000313" key="1">
    <source>
        <dbReference type="EMBL" id="MDJ1172107.1"/>
    </source>
</evidence>
<dbReference type="EMBL" id="JAQOSP010000141">
    <property type="protein sequence ID" value="MDJ1172107.1"/>
    <property type="molecule type" value="Genomic_DNA"/>
</dbReference>
<dbReference type="RefSeq" id="WP_283755860.1">
    <property type="nucleotide sequence ID" value="NZ_JAQOSP010000141.1"/>
</dbReference>
<accession>A0ABT7AYX1</accession>
<sequence length="60" mass="6926">MKESPSVAPDRLRKTYPLLRNGYQVHELEAEDIIYAEAQDYLNQEEKWSESVGQMKGLIG</sequence>
<reference evidence="1 2" key="1">
    <citation type="submission" date="2023-01" db="EMBL/GenBank/DDBJ databases">
        <title>Novel diversity within Roseofilum (Cyanobacteria; Desertifilaceae) from marine benthic mats with descriptions of four novel species.</title>
        <authorList>
            <person name="Wang Y."/>
            <person name="Berthold D.E."/>
            <person name="Hu J."/>
            <person name="Lefler F.W."/>
            <person name="Laughinghouse H.D. IV."/>
        </authorList>
    </citation>
    <scope>NUCLEOTIDE SEQUENCE [LARGE SCALE GENOMIC DNA]</scope>
    <source>
        <strain evidence="1 2">BLCC-M154</strain>
    </source>
</reference>
<evidence type="ECO:0000313" key="2">
    <source>
        <dbReference type="Proteomes" id="UP001235303"/>
    </source>
</evidence>
<keyword evidence="2" id="KW-1185">Reference proteome</keyword>
<dbReference type="Proteomes" id="UP001235303">
    <property type="component" value="Unassembled WGS sequence"/>
</dbReference>